<comment type="caution">
    <text evidence="1">The sequence shown here is derived from an EMBL/GenBank/DDBJ whole genome shotgun (WGS) entry which is preliminary data.</text>
</comment>
<evidence type="ECO:0000313" key="2">
    <source>
        <dbReference type="Proteomes" id="UP000257109"/>
    </source>
</evidence>
<dbReference type="Proteomes" id="UP000257109">
    <property type="component" value="Unassembled WGS sequence"/>
</dbReference>
<gene>
    <name evidence="1" type="ORF">CR513_60273</name>
</gene>
<evidence type="ECO:0000313" key="1">
    <source>
        <dbReference type="EMBL" id="RDX61496.1"/>
    </source>
</evidence>
<organism evidence="1 2">
    <name type="scientific">Mucuna pruriens</name>
    <name type="common">Velvet bean</name>
    <name type="synonym">Dolichos pruriens</name>
    <dbReference type="NCBI Taxonomy" id="157652"/>
    <lineage>
        <taxon>Eukaryota</taxon>
        <taxon>Viridiplantae</taxon>
        <taxon>Streptophyta</taxon>
        <taxon>Embryophyta</taxon>
        <taxon>Tracheophyta</taxon>
        <taxon>Spermatophyta</taxon>
        <taxon>Magnoliopsida</taxon>
        <taxon>eudicotyledons</taxon>
        <taxon>Gunneridae</taxon>
        <taxon>Pentapetalae</taxon>
        <taxon>rosids</taxon>
        <taxon>fabids</taxon>
        <taxon>Fabales</taxon>
        <taxon>Fabaceae</taxon>
        <taxon>Papilionoideae</taxon>
        <taxon>50 kb inversion clade</taxon>
        <taxon>NPAAA clade</taxon>
        <taxon>indigoferoid/millettioid clade</taxon>
        <taxon>Phaseoleae</taxon>
        <taxon>Mucuna</taxon>
    </lineage>
</organism>
<dbReference type="AlphaFoldDB" id="A0A371E641"/>
<name>A0A371E641_MUCPR</name>
<keyword evidence="2" id="KW-1185">Reference proteome</keyword>
<dbReference type="EMBL" id="QJKJ01016109">
    <property type="protein sequence ID" value="RDX61496.1"/>
    <property type="molecule type" value="Genomic_DNA"/>
</dbReference>
<reference evidence="1" key="1">
    <citation type="submission" date="2018-05" db="EMBL/GenBank/DDBJ databases">
        <title>Draft genome of Mucuna pruriens seed.</title>
        <authorList>
            <person name="Nnadi N.E."/>
            <person name="Vos R."/>
            <person name="Hasami M.H."/>
            <person name="Devisetty U.K."/>
            <person name="Aguiy J.C."/>
        </authorList>
    </citation>
    <scope>NUCLEOTIDE SEQUENCE [LARGE SCALE GENOMIC DNA]</scope>
    <source>
        <strain evidence="1">JCA_2017</strain>
    </source>
</reference>
<accession>A0A371E641</accession>
<protein>
    <submittedName>
        <fullName evidence="1">Uncharacterized protein</fullName>
    </submittedName>
</protein>
<feature type="non-terminal residue" evidence="1">
    <location>
        <position position="1"/>
    </location>
</feature>
<proteinExistence type="predicted"/>
<sequence length="88" mass="9866">MTHQTSPQALKRVPCGLFHNEVARDTGGLYQNEGISIFLGWSCKGLAVFVASSLQHLGRHEVHVSREVLSNITNCDNQERNLWDKATF</sequence>